<dbReference type="InterPro" id="IPR036388">
    <property type="entry name" value="WH-like_DNA-bd_sf"/>
</dbReference>
<dbReference type="KEGG" id="pami:JCM7686_1838"/>
<dbReference type="HOGENOM" id="CLU_039613_1_4_5"/>
<dbReference type="SUPFAM" id="SSF53850">
    <property type="entry name" value="Periplasmic binding protein-like II"/>
    <property type="match status" value="1"/>
</dbReference>
<evidence type="ECO:0000313" key="6">
    <source>
        <dbReference type="EMBL" id="AGT08939.1"/>
    </source>
</evidence>
<feature type="domain" description="HTH lysR-type" evidence="5">
    <location>
        <begin position="4"/>
        <end position="61"/>
    </location>
</feature>
<dbReference type="InterPro" id="IPR005119">
    <property type="entry name" value="LysR_subst-bd"/>
</dbReference>
<proteinExistence type="inferred from homology"/>
<organism evidence="6 7">
    <name type="scientific">Paracoccus aminophilus JCM 7686</name>
    <dbReference type="NCBI Taxonomy" id="1367847"/>
    <lineage>
        <taxon>Bacteria</taxon>
        <taxon>Pseudomonadati</taxon>
        <taxon>Pseudomonadota</taxon>
        <taxon>Alphaproteobacteria</taxon>
        <taxon>Rhodobacterales</taxon>
        <taxon>Paracoccaceae</taxon>
        <taxon>Paracoccus</taxon>
    </lineage>
</organism>
<dbReference type="InterPro" id="IPR000847">
    <property type="entry name" value="LysR_HTH_N"/>
</dbReference>
<dbReference type="eggNOG" id="COG0583">
    <property type="taxonomic scope" value="Bacteria"/>
</dbReference>
<comment type="similarity">
    <text evidence="1">Belongs to the LysR transcriptional regulatory family.</text>
</comment>
<sequence length="288" mass="31231">MNPPRFDQLRALVAFADSGSCKGAAQIVARSEAAVSVQLRKLEDDLGRALFAKIGRRLMLTEFGASVVSDARRILTICEDIRIRATQAEVPACLRIGAPDDYLTLVQDLLAMIRETFPATRLELNCLPSQQLRPLLLAGKLDLALLSCADEHEPGLFIRRADVVWAMAGQAAIDRADPLPLALFPDGCIMRKRALEALDRIGRRYEIAYTSSNIEALRGIVAQGLAVAPFVDMDLPAGFRTQTAELPALNDITVMLQFAPGAAADWQAALSAAMARKPLVQGRAEAAR</sequence>
<dbReference type="AlphaFoldDB" id="S5XNN0"/>
<dbReference type="PROSITE" id="PS50931">
    <property type="entry name" value="HTH_LYSR"/>
    <property type="match status" value="1"/>
</dbReference>
<dbReference type="InterPro" id="IPR050176">
    <property type="entry name" value="LTTR"/>
</dbReference>
<dbReference type="InterPro" id="IPR036390">
    <property type="entry name" value="WH_DNA-bd_sf"/>
</dbReference>
<reference evidence="6 7" key="1">
    <citation type="journal article" date="2014" name="BMC Genomics">
        <title>Architecture and functions of a multipartite genome of the methylotrophic bacterium Paracoccus aminophilus JCM 7686, containing primary and secondary chromids.</title>
        <authorList>
            <person name="Dziewit L."/>
            <person name="Czarnecki J."/>
            <person name="Wibberg D."/>
            <person name="Radlinska M."/>
            <person name="Mrozek P."/>
            <person name="Szymczak M."/>
            <person name="Schluter A."/>
            <person name="Puhler A."/>
            <person name="Bartosik D."/>
        </authorList>
    </citation>
    <scope>NUCLEOTIDE SEQUENCE [LARGE SCALE GENOMIC DNA]</scope>
    <source>
        <strain evidence="6">JCM 7686</strain>
    </source>
</reference>
<evidence type="ECO:0000313" key="7">
    <source>
        <dbReference type="Proteomes" id="UP000015480"/>
    </source>
</evidence>
<dbReference type="OrthoDB" id="8097684at2"/>
<gene>
    <name evidence="6" type="ORF">JCM7686_1838</name>
</gene>
<protein>
    <submittedName>
        <fullName evidence="6">Transcriptional regulator, LysR family</fullName>
    </submittedName>
</protein>
<evidence type="ECO:0000256" key="1">
    <source>
        <dbReference type="ARBA" id="ARBA00009437"/>
    </source>
</evidence>
<dbReference type="Pfam" id="PF03466">
    <property type="entry name" value="LysR_substrate"/>
    <property type="match status" value="1"/>
</dbReference>
<keyword evidence="7" id="KW-1185">Reference proteome</keyword>
<accession>S5XNN0</accession>
<evidence type="ECO:0000256" key="4">
    <source>
        <dbReference type="ARBA" id="ARBA00023163"/>
    </source>
</evidence>
<dbReference type="Proteomes" id="UP000015480">
    <property type="component" value="Chromosome"/>
</dbReference>
<dbReference type="GO" id="GO:0003677">
    <property type="term" value="F:DNA binding"/>
    <property type="evidence" value="ECO:0007669"/>
    <property type="project" value="UniProtKB-KW"/>
</dbReference>
<dbReference type="Gene3D" id="1.10.10.10">
    <property type="entry name" value="Winged helix-like DNA-binding domain superfamily/Winged helix DNA-binding domain"/>
    <property type="match status" value="1"/>
</dbReference>
<dbReference type="EMBL" id="CP006650">
    <property type="protein sequence ID" value="AGT08939.1"/>
    <property type="molecule type" value="Genomic_DNA"/>
</dbReference>
<keyword evidence="4" id="KW-0804">Transcription</keyword>
<dbReference type="Gene3D" id="3.40.190.10">
    <property type="entry name" value="Periplasmic binding protein-like II"/>
    <property type="match status" value="2"/>
</dbReference>
<dbReference type="GO" id="GO:0003700">
    <property type="term" value="F:DNA-binding transcription factor activity"/>
    <property type="evidence" value="ECO:0007669"/>
    <property type="project" value="InterPro"/>
</dbReference>
<keyword evidence="3" id="KW-0238">DNA-binding</keyword>
<dbReference type="RefSeq" id="WP_020950577.1">
    <property type="nucleotide sequence ID" value="NC_022041.1"/>
</dbReference>
<dbReference type="SUPFAM" id="SSF46785">
    <property type="entry name" value="Winged helix' DNA-binding domain"/>
    <property type="match status" value="1"/>
</dbReference>
<dbReference type="PATRIC" id="fig|1367847.3.peg.1823"/>
<dbReference type="STRING" id="1367847.JCM7686_1838"/>
<evidence type="ECO:0000259" key="5">
    <source>
        <dbReference type="PROSITE" id="PS50931"/>
    </source>
</evidence>
<evidence type="ECO:0000256" key="2">
    <source>
        <dbReference type="ARBA" id="ARBA00023015"/>
    </source>
</evidence>
<dbReference type="Pfam" id="PF00126">
    <property type="entry name" value="HTH_1"/>
    <property type="match status" value="1"/>
</dbReference>
<dbReference type="PANTHER" id="PTHR30579">
    <property type="entry name" value="TRANSCRIPTIONAL REGULATOR"/>
    <property type="match status" value="1"/>
</dbReference>
<evidence type="ECO:0000256" key="3">
    <source>
        <dbReference type="ARBA" id="ARBA00023125"/>
    </source>
</evidence>
<dbReference type="PANTHER" id="PTHR30579:SF7">
    <property type="entry name" value="HTH-TYPE TRANSCRIPTIONAL REGULATOR LRHA-RELATED"/>
    <property type="match status" value="1"/>
</dbReference>
<keyword evidence="2" id="KW-0805">Transcription regulation</keyword>
<name>S5XNN0_PARAH</name>